<organism evidence="5 6">
    <name type="scientific">Parashewanella curva</name>
    <dbReference type="NCBI Taxonomy" id="2338552"/>
    <lineage>
        <taxon>Bacteria</taxon>
        <taxon>Pseudomonadati</taxon>
        <taxon>Pseudomonadota</taxon>
        <taxon>Gammaproteobacteria</taxon>
        <taxon>Alteromonadales</taxon>
        <taxon>Shewanellaceae</taxon>
        <taxon>Parashewanella</taxon>
    </lineage>
</organism>
<dbReference type="SUPFAM" id="SSF50249">
    <property type="entry name" value="Nucleic acid-binding proteins"/>
    <property type="match status" value="1"/>
</dbReference>
<dbReference type="OrthoDB" id="9180733at2"/>
<evidence type="ECO:0000256" key="3">
    <source>
        <dbReference type="ARBA" id="ARBA00023125"/>
    </source>
</evidence>
<dbReference type="GO" id="GO:0003697">
    <property type="term" value="F:single-stranded DNA binding"/>
    <property type="evidence" value="ECO:0007669"/>
    <property type="project" value="UniProtKB-UniRule"/>
</dbReference>
<sequence length="101" mass="11479">MTTNHLSLSGEIARLKRLKSPSGIPHWVFLLEHKSQRYEADMLRNIYLQMKVVLSGERFALIAESLEAGMEVKVDGFISLQTSRNGQQKTVLHAEQVELKT</sequence>
<comment type="similarity">
    <text evidence="4">Belongs to the PriB family.</text>
</comment>
<reference evidence="5 6" key="1">
    <citation type="submission" date="2018-09" db="EMBL/GenBank/DDBJ databases">
        <title>Phylogeny of the Shewanellaceae, and recommendation for two new genera, Pseudoshewanella and Parashewanella.</title>
        <authorList>
            <person name="Wang G."/>
        </authorList>
    </citation>
    <scope>NUCLEOTIDE SEQUENCE [LARGE SCALE GENOMIC DNA]</scope>
    <source>
        <strain evidence="5 6">C51</strain>
    </source>
</reference>
<dbReference type="InterPro" id="IPR023646">
    <property type="entry name" value="Prisomal_replication_PriB"/>
</dbReference>
<dbReference type="Pfam" id="PF22657">
    <property type="entry name" value="SSB_1"/>
    <property type="match status" value="1"/>
</dbReference>
<dbReference type="GO" id="GO:0006269">
    <property type="term" value="P:DNA replication, synthesis of primer"/>
    <property type="evidence" value="ECO:0007669"/>
    <property type="project" value="UniProtKB-KW"/>
</dbReference>
<evidence type="ECO:0000256" key="1">
    <source>
        <dbReference type="ARBA" id="ARBA00022515"/>
    </source>
</evidence>
<comment type="subunit">
    <text evidence="4">Homodimer. Interacts with PriA and DnaT. Component of the replication restart primosome. Primosome assembly occurs via a 'hand-off' mechanism. PriA binds to replication forks, subsequently PriB then DnaT bind; DnaT then displaces ssDNA to generate the helicase loading substrate.</text>
</comment>
<evidence type="ECO:0000313" key="5">
    <source>
        <dbReference type="EMBL" id="RLV59994.1"/>
    </source>
</evidence>
<dbReference type="NCBIfam" id="TIGR04418">
    <property type="entry name" value="PriB_gamma"/>
    <property type="match status" value="1"/>
</dbReference>
<evidence type="ECO:0000256" key="2">
    <source>
        <dbReference type="ARBA" id="ARBA00022705"/>
    </source>
</evidence>
<dbReference type="EMBL" id="QZEI01000023">
    <property type="protein sequence ID" value="RLV59994.1"/>
    <property type="molecule type" value="Genomic_DNA"/>
</dbReference>
<dbReference type="PIRSF" id="PIRSF003135">
    <property type="entry name" value="Primosomal_n"/>
    <property type="match status" value="1"/>
</dbReference>
<dbReference type="GO" id="GO:1990077">
    <property type="term" value="C:primosome complex"/>
    <property type="evidence" value="ECO:0007669"/>
    <property type="project" value="UniProtKB-UniRule"/>
</dbReference>
<gene>
    <name evidence="4 5" type="primary">priB</name>
    <name evidence="5" type="ORF">D5018_09320</name>
</gene>
<keyword evidence="3 4" id="KW-0238">DNA-binding</keyword>
<accession>A0A3L8PXG9</accession>
<evidence type="ECO:0000313" key="6">
    <source>
        <dbReference type="Proteomes" id="UP000281474"/>
    </source>
</evidence>
<dbReference type="HAMAP" id="MF_00720">
    <property type="entry name" value="PriB"/>
    <property type="match status" value="1"/>
</dbReference>
<dbReference type="RefSeq" id="WP_121838738.1">
    <property type="nucleotide sequence ID" value="NZ_ML014772.1"/>
</dbReference>
<protein>
    <recommendedName>
        <fullName evidence="4">Replication restart protein PriB</fullName>
    </recommendedName>
</protein>
<evidence type="ECO:0000256" key="4">
    <source>
        <dbReference type="HAMAP-Rule" id="MF_00720"/>
    </source>
</evidence>
<keyword evidence="2 4" id="KW-0235">DNA replication</keyword>
<proteinExistence type="inferred from homology"/>
<comment type="caution">
    <text evidence="5">The sequence shown here is derived from an EMBL/GenBank/DDBJ whole genome shotgun (WGS) entry which is preliminary data.</text>
</comment>
<name>A0A3L8PXG9_9GAMM</name>
<dbReference type="PROSITE" id="PS50935">
    <property type="entry name" value="SSB"/>
    <property type="match status" value="1"/>
</dbReference>
<comment type="function">
    <text evidence="4">Involved in the restart of stalled replication forks, which reloads the replicative helicase on sites other than the origin of replication; the PriA-PriB pathway is the major replication restart pathway. During primosome assembly it facilitates complex formation between PriA and DnaT on DNA; stabilizes PriA on DNA. Stimulates the DNA unwinding activity of PriA helicase.</text>
</comment>
<keyword evidence="6" id="KW-1185">Reference proteome</keyword>
<dbReference type="AlphaFoldDB" id="A0A3L8PXG9"/>
<keyword evidence="1 4" id="KW-0639">Primosome</keyword>
<dbReference type="InterPro" id="IPR012340">
    <property type="entry name" value="NA-bd_OB-fold"/>
</dbReference>
<dbReference type="Gene3D" id="2.40.50.140">
    <property type="entry name" value="Nucleic acid-binding proteins"/>
    <property type="match status" value="1"/>
</dbReference>
<dbReference type="InterPro" id="IPR000424">
    <property type="entry name" value="Primosome_PriB/ssb"/>
</dbReference>
<dbReference type="Proteomes" id="UP000281474">
    <property type="component" value="Unassembled WGS sequence"/>
</dbReference>